<keyword evidence="3" id="KW-1185">Reference proteome</keyword>
<proteinExistence type="predicted"/>
<evidence type="ECO:0000313" key="3">
    <source>
        <dbReference type="Proteomes" id="UP001281761"/>
    </source>
</evidence>
<feature type="signal peptide" evidence="1">
    <location>
        <begin position="1"/>
        <end position="15"/>
    </location>
</feature>
<dbReference type="Proteomes" id="UP001281761">
    <property type="component" value="Unassembled WGS sequence"/>
</dbReference>
<organism evidence="2 3">
    <name type="scientific">Blattamonas nauphoetae</name>
    <dbReference type="NCBI Taxonomy" id="2049346"/>
    <lineage>
        <taxon>Eukaryota</taxon>
        <taxon>Metamonada</taxon>
        <taxon>Preaxostyla</taxon>
        <taxon>Oxymonadida</taxon>
        <taxon>Blattamonas</taxon>
    </lineage>
</organism>
<evidence type="ECO:0000256" key="1">
    <source>
        <dbReference type="SAM" id="SignalP"/>
    </source>
</evidence>
<keyword evidence="1" id="KW-0732">Signal</keyword>
<dbReference type="Pfam" id="PF02643">
    <property type="entry name" value="DUF192"/>
    <property type="match status" value="1"/>
</dbReference>
<dbReference type="PANTHER" id="PTHR37953">
    <property type="entry name" value="UPF0127 PROTEIN MJ1496"/>
    <property type="match status" value="1"/>
</dbReference>
<comment type="caution">
    <text evidence="2">The sequence shown here is derived from an EMBL/GenBank/DDBJ whole genome shotgun (WGS) entry which is preliminary data.</text>
</comment>
<reference evidence="2 3" key="1">
    <citation type="journal article" date="2022" name="bioRxiv">
        <title>Genomics of Preaxostyla Flagellates Illuminates Evolutionary Transitions and the Path Towards Mitochondrial Loss.</title>
        <authorList>
            <person name="Novak L.V.F."/>
            <person name="Treitli S.C."/>
            <person name="Pyrih J."/>
            <person name="Halakuc P."/>
            <person name="Pipaliya S.V."/>
            <person name="Vacek V."/>
            <person name="Brzon O."/>
            <person name="Soukal P."/>
            <person name="Eme L."/>
            <person name="Dacks J.B."/>
            <person name="Karnkowska A."/>
            <person name="Elias M."/>
            <person name="Hampl V."/>
        </authorList>
    </citation>
    <scope>NUCLEOTIDE SEQUENCE [LARGE SCALE GENOMIC DNA]</scope>
    <source>
        <strain evidence="2">NAU3</strain>
        <tissue evidence="2">Gut</tissue>
    </source>
</reference>
<gene>
    <name evidence="2" type="ORF">BLNAU_1236</name>
</gene>
<dbReference type="Gene3D" id="2.60.120.1140">
    <property type="entry name" value="Protein of unknown function DUF192"/>
    <property type="match status" value="1"/>
</dbReference>
<protein>
    <submittedName>
        <fullName evidence="2">Signal peptide protein</fullName>
    </submittedName>
</protein>
<accession>A0ABQ9YIT7</accession>
<feature type="chain" id="PRO_5046424033" evidence="1">
    <location>
        <begin position="16"/>
        <end position="163"/>
    </location>
</feature>
<dbReference type="PANTHER" id="PTHR37953:SF1">
    <property type="entry name" value="UPF0127 PROTEIN MJ1496"/>
    <property type="match status" value="1"/>
</dbReference>
<name>A0ABQ9YIT7_9EUKA</name>
<dbReference type="EMBL" id="JARBJD010000005">
    <property type="protein sequence ID" value="KAK2963671.1"/>
    <property type="molecule type" value="Genomic_DNA"/>
</dbReference>
<sequence length="163" mass="17936">MLIYLSIALISASSGQPQTGLAVERLRVDTSKGPIDFEVELALSNRERQIGLMFRTEMEEKHGMLFIFDNVQTLSFWMQNTLIPLDMLFIKEDGTIATIHANCTPKSLTSRRSSVPCRAVLELGGGVAAKLGISQGDRVSSTKLIENGIGKVHIQKQIPEHGQ</sequence>
<evidence type="ECO:0000313" key="2">
    <source>
        <dbReference type="EMBL" id="KAK2963671.1"/>
    </source>
</evidence>
<dbReference type="InterPro" id="IPR038695">
    <property type="entry name" value="Saro_0823-like_sf"/>
</dbReference>
<dbReference type="InterPro" id="IPR003795">
    <property type="entry name" value="DUF192"/>
</dbReference>